<organism evidence="1 2">
    <name type="scientific">Liparis tanakae</name>
    <name type="common">Tanaka's snailfish</name>
    <dbReference type="NCBI Taxonomy" id="230148"/>
    <lineage>
        <taxon>Eukaryota</taxon>
        <taxon>Metazoa</taxon>
        <taxon>Chordata</taxon>
        <taxon>Craniata</taxon>
        <taxon>Vertebrata</taxon>
        <taxon>Euteleostomi</taxon>
        <taxon>Actinopterygii</taxon>
        <taxon>Neopterygii</taxon>
        <taxon>Teleostei</taxon>
        <taxon>Neoteleostei</taxon>
        <taxon>Acanthomorphata</taxon>
        <taxon>Eupercaria</taxon>
        <taxon>Perciformes</taxon>
        <taxon>Cottioidei</taxon>
        <taxon>Cottales</taxon>
        <taxon>Liparidae</taxon>
        <taxon>Liparis</taxon>
    </lineage>
</organism>
<dbReference type="Proteomes" id="UP000314294">
    <property type="component" value="Unassembled WGS sequence"/>
</dbReference>
<comment type="caution">
    <text evidence="1">The sequence shown here is derived from an EMBL/GenBank/DDBJ whole genome shotgun (WGS) entry which is preliminary data.</text>
</comment>
<proteinExistence type="predicted"/>
<evidence type="ECO:0000313" key="2">
    <source>
        <dbReference type="Proteomes" id="UP000314294"/>
    </source>
</evidence>
<gene>
    <name evidence="1" type="ORF">EYF80_022266</name>
</gene>
<protein>
    <submittedName>
        <fullName evidence="1">Uncharacterized protein</fullName>
    </submittedName>
</protein>
<reference evidence="1 2" key="1">
    <citation type="submission" date="2019-03" db="EMBL/GenBank/DDBJ databases">
        <title>First draft genome of Liparis tanakae, snailfish: a comprehensive survey of snailfish specific genes.</title>
        <authorList>
            <person name="Kim W."/>
            <person name="Song I."/>
            <person name="Jeong J.-H."/>
            <person name="Kim D."/>
            <person name="Kim S."/>
            <person name="Ryu S."/>
            <person name="Song J.Y."/>
            <person name="Lee S.K."/>
        </authorList>
    </citation>
    <scope>NUCLEOTIDE SEQUENCE [LARGE SCALE GENOMIC DNA]</scope>
    <source>
        <tissue evidence="1">Muscle</tissue>
    </source>
</reference>
<dbReference type="EMBL" id="SRLO01000203">
    <property type="protein sequence ID" value="TNN67460.1"/>
    <property type="molecule type" value="Genomic_DNA"/>
</dbReference>
<dbReference type="AlphaFoldDB" id="A0A4Z2HPE1"/>
<name>A0A4Z2HPE1_9TELE</name>
<keyword evidence="2" id="KW-1185">Reference proteome</keyword>
<evidence type="ECO:0000313" key="1">
    <source>
        <dbReference type="EMBL" id="TNN67460.1"/>
    </source>
</evidence>
<accession>A0A4Z2HPE1</accession>
<sequence length="79" mass="9019">MRILWRNRRLRAKRLIPVRKAPFPPHLLIQGQRALSFERRRGKIGGRLLREPLQGQTVLQAPGPHSPGACSLLLLLLLD</sequence>